<dbReference type="Pfam" id="PF14900">
    <property type="entry name" value="DUF4493"/>
    <property type="match status" value="1"/>
</dbReference>
<reference evidence="1" key="2">
    <citation type="journal article" date="2021" name="PeerJ">
        <title>Extensive microbial diversity within the chicken gut microbiome revealed by metagenomics and culture.</title>
        <authorList>
            <person name="Gilroy R."/>
            <person name="Ravi A."/>
            <person name="Getino M."/>
            <person name="Pursley I."/>
            <person name="Horton D.L."/>
            <person name="Alikhan N.F."/>
            <person name="Baker D."/>
            <person name="Gharbi K."/>
            <person name="Hall N."/>
            <person name="Watson M."/>
            <person name="Adriaenssens E.M."/>
            <person name="Foster-Nyarko E."/>
            <person name="Jarju S."/>
            <person name="Secka A."/>
            <person name="Antonio M."/>
            <person name="Oren A."/>
            <person name="Chaudhuri R.R."/>
            <person name="La Ragione R."/>
            <person name="Hildebrand F."/>
            <person name="Pallen M.J."/>
        </authorList>
    </citation>
    <scope>NUCLEOTIDE SEQUENCE</scope>
    <source>
        <strain evidence="1">20514</strain>
    </source>
</reference>
<comment type="caution">
    <text evidence="1">The sequence shown here is derived from an EMBL/GenBank/DDBJ whole genome shotgun (WGS) entry which is preliminary data.</text>
</comment>
<accession>A0A9D9EHC3</accession>
<name>A0A9D9EHC3_9BACT</name>
<dbReference type="Proteomes" id="UP000810252">
    <property type="component" value="Unassembled WGS sequence"/>
</dbReference>
<organism evidence="1 2">
    <name type="scientific">Candidatus Cryptobacteroides merdigallinarum</name>
    <dbReference type="NCBI Taxonomy" id="2840770"/>
    <lineage>
        <taxon>Bacteria</taxon>
        <taxon>Pseudomonadati</taxon>
        <taxon>Bacteroidota</taxon>
        <taxon>Bacteroidia</taxon>
        <taxon>Bacteroidales</taxon>
        <taxon>Candidatus Cryptobacteroides</taxon>
    </lineage>
</organism>
<dbReference type="AlphaFoldDB" id="A0A9D9EHC3"/>
<dbReference type="PROSITE" id="PS51257">
    <property type="entry name" value="PROKAR_LIPOPROTEIN"/>
    <property type="match status" value="1"/>
</dbReference>
<evidence type="ECO:0000313" key="1">
    <source>
        <dbReference type="EMBL" id="MBO8447957.1"/>
    </source>
</evidence>
<dbReference type="EMBL" id="JADIMQ010000024">
    <property type="protein sequence ID" value="MBO8447957.1"/>
    <property type="molecule type" value="Genomic_DNA"/>
</dbReference>
<evidence type="ECO:0000313" key="2">
    <source>
        <dbReference type="Proteomes" id="UP000810252"/>
    </source>
</evidence>
<sequence length="610" mass="66207">MKNILNIMGLSFAALLLVQGCKTEKIEYSGLDEEDAQEAGYLLVGDFNLQVANYAEEISTSGEPSAAASLQTRADGGFGSTSEAADDYILRLRNVKTSEEKTMTYGELKSLEDKKIPLTPGTYIVSAESAEYAGYVSSGASALWETPVYYGEVTTAIVTRQETSISDLVCRLANIKSTVSMTPDLQNLFMSDAECETQGQEKLSVTLSVGEETGLSYYRDDMEAVKAGYFKASGDGTTIDITISGMYNNASADAPEYIPVNWKASLAGCKAGQWRKISIGLSDANEGNVRFEITVEDWTYDEKVDVDVTKLYVFSEEVISDENVTDPDSPVFALSGGSIADGYTVSPSMYDDVLGKWLDNMRLTLTPVSGSAVENVVMEVSSDNEELLAAVAAAGFKEDRVPVYPADASISSYFVISDRDGVVSFTVTDAGMTRLFSYKGTHTFTLIATDDMYRTSYTDLEVTCTEGEVVAGGPQIVWTDNAGSVVYDFDKRYNHDEVEVDITVTTQNRFTGFNVEIVSDILTPEALQGVGLSDKLDLLDPGQYEEALTGLGFPVGDAITSVREVNFNITQFMSVITMLNQDGYCDFKLIVSDSSGTTEKTIQLDVNVSE</sequence>
<reference evidence="1" key="1">
    <citation type="submission" date="2020-10" db="EMBL/GenBank/DDBJ databases">
        <authorList>
            <person name="Gilroy R."/>
        </authorList>
    </citation>
    <scope>NUCLEOTIDE SEQUENCE</scope>
    <source>
        <strain evidence="1">20514</strain>
    </source>
</reference>
<dbReference type="InterPro" id="IPR027840">
    <property type="entry name" value="DUF4493"/>
</dbReference>
<protein>
    <submittedName>
        <fullName evidence="1">DUF4493 domain-containing protein</fullName>
    </submittedName>
</protein>
<gene>
    <name evidence="1" type="ORF">IAC29_01635</name>
</gene>
<proteinExistence type="predicted"/>